<dbReference type="InterPro" id="IPR031977">
    <property type="entry name" value="DUF4783"/>
</dbReference>
<keyword evidence="1" id="KW-0732">Signal</keyword>
<reference evidence="2 3" key="1">
    <citation type="submission" date="2018-03" db="EMBL/GenBank/DDBJ databases">
        <title>Genomic Encyclopedia of Archaeal and Bacterial Type Strains, Phase II (KMG-II): from individual species to whole genera.</title>
        <authorList>
            <person name="Goeker M."/>
        </authorList>
    </citation>
    <scope>NUCLEOTIDE SEQUENCE [LARGE SCALE GENOMIC DNA]</scope>
    <source>
        <strain evidence="2 3">DSM 27929</strain>
    </source>
</reference>
<organism evidence="2 3">
    <name type="scientific">Mongoliibacter ruber</name>
    <dbReference type="NCBI Taxonomy" id="1750599"/>
    <lineage>
        <taxon>Bacteria</taxon>
        <taxon>Pseudomonadati</taxon>
        <taxon>Bacteroidota</taxon>
        <taxon>Cytophagia</taxon>
        <taxon>Cytophagales</taxon>
        <taxon>Cyclobacteriaceae</taxon>
        <taxon>Mongoliibacter</taxon>
    </lineage>
</organism>
<gene>
    <name evidence="2" type="ORF">CLW00_103411</name>
</gene>
<protein>
    <submittedName>
        <fullName evidence="2">Uncharacterized protein DUF4783</fullName>
    </submittedName>
</protein>
<accession>A0A2T0WRI5</accession>
<evidence type="ECO:0000313" key="3">
    <source>
        <dbReference type="Proteomes" id="UP000238157"/>
    </source>
</evidence>
<dbReference type="Gene3D" id="3.10.450.50">
    <property type="match status" value="1"/>
</dbReference>
<name>A0A2T0WRI5_9BACT</name>
<comment type="caution">
    <text evidence="2">The sequence shown here is derived from an EMBL/GenBank/DDBJ whole genome shotgun (WGS) entry which is preliminary data.</text>
</comment>
<keyword evidence="3" id="KW-1185">Reference proteome</keyword>
<dbReference type="Proteomes" id="UP000238157">
    <property type="component" value="Unassembled WGS sequence"/>
</dbReference>
<dbReference type="EMBL" id="PVTR01000003">
    <property type="protein sequence ID" value="PRY89287.1"/>
    <property type="molecule type" value="Genomic_DNA"/>
</dbReference>
<feature type="chain" id="PRO_5015511520" evidence="1">
    <location>
        <begin position="27"/>
        <end position="140"/>
    </location>
</feature>
<evidence type="ECO:0000256" key="1">
    <source>
        <dbReference type="SAM" id="SignalP"/>
    </source>
</evidence>
<evidence type="ECO:0000313" key="2">
    <source>
        <dbReference type="EMBL" id="PRY89287.1"/>
    </source>
</evidence>
<feature type="signal peptide" evidence="1">
    <location>
        <begin position="1"/>
        <end position="26"/>
    </location>
</feature>
<sequence length="140" mass="15785">MFFQQLVKKVISILSALIMICTLAVAGLEYHSTDNIDDIASTFKYGSSKDLAKFFDQGIDINISGNQGDYSKSQAELVMRDFFKKFPPNDFSIVHKGNGSDQIINYIGTYSSDSSEFRVFIRGKKDETNIRIYSLDIVKV</sequence>
<dbReference type="Pfam" id="PF16022">
    <property type="entry name" value="DUF4783"/>
    <property type="match status" value="1"/>
</dbReference>
<dbReference type="AlphaFoldDB" id="A0A2T0WRI5"/>
<proteinExistence type="predicted"/>